<sequence>MIAFNWRNRSFPIWYDKIILRILYAVVVLFGLKIENLLRMLRKSGYSQGFALRGLEYLGYSYEQAKVIVYLSQTWRDKYEEHRIFEENIDKLLDEERISTVSQREGAGFAVSSAAGCMPTTPATN</sequence>
<evidence type="ECO:0000256" key="1">
    <source>
        <dbReference type="SAM" id="Phobius"/>
    </source>
</evidence>
<feature type="transmembrane region" description="Helical" evidence="1">
    <location>
        <begin position="18"/>
        <end position="38"/>
    </location>
</feature>
<name>A0ABX0VF27_9HYPH</name>
<dbReference type="Proteomes" id="UP000707352">
    <property type="component" value="Unassembled WGS sequence"/>
</dbReference>
<comment type="caution">
    <text evidence="2">The sequence shown here is derived from an EMBL/GenBank/DDBJ whole genome shotgun (WGS) entry which is preliminary data.</text>
</comment>
<protein>
    <submittedName>
        <fullName evidence="2">Uncharacterized protein</fullName>
    </submittedName>
</protein>
<keyword evidence="1" id="KW-1133">Transmembrane helix</keyword>
<organism evidence="2 3">
    <name type="scientific">Microvirga terricola</name>
    <dbReference type="NCBI Taxonomy" id="2719797"/>
    <lineage>
        <taxon>Bacteria</taxon>
        <taxon>Pseudomonadati</taxon>
        <taxon>Pseudomonadota</taxon>
        <taxon>Alphaproteobacteria</taxon>
        <taxon>Hyphomicrobiales</taxon>
        <taxon>Methylobacteriaceae</taxon>
        <taxon>Microvirga</taxon>
    </lineage>
</organism>
<accession>A0ABX0VF27</accession>
<evidence type="ECO:0000313" key="3">
    <source>
        <dbReference type="Proteomes" id="UP000707352"/>
    </source>
</evidence>
<keyword evidence="1" id="KW-0812">Transmembrane</keyword>
<reference evidence="2 3" key="1">
    <citation type="submission" date="2020-03" db="EMBL/GenBank/DDBJ databases">
        <title>The genome sequence of Microvirga sp. c23x22.</title>
        <authorList>
            <person name="Zhang X."/>
        </authorList>
    </citation>
    <scope>NUCLEOTIDE SEQUENCE [LARGE SCALE GENOMIC DNA]</scope>
    <source>
        <strain evidence="3">c23x22</strain>
    </source>
</reference>
<keyword evidence="3" id="KW-1185">Reference proteome</keyword>
<dbReference type="EMBL" id="JAATJS010000009">
    <property type="protein sequence ID" value="NIX78443.1"/>
    <property type="molecule type" value="Genomic_DNA"/>
</dbReference>
<evidence type="ECO:0000313" key="2">
    <source>
        <dbReference type="EMBL" id="NIX78443.1"/>
    </source>
</evidence>
<dbReference type="RefSeq" id="WP_167674441.1">
    <property type="nucleotide sequence ID" value="NZ_JAATJS010000009.1"/>
</dbReference>
<proteinExistence type="predicted"/>
<keyword evidence="1" id="KW-0472">Membrane</keyword>
<gene>
    <name evidence="2" type="ORF">HB375_17760</name>
</gene>